<keyword evidence="2" id="KW-1185">Reference proteome</keyword>
<protein>
    <submittedName>
        <fullName evidence="1">Uncharacterized protein</fullName>
    </submittedName>
</protein>
<dbReference type="EMBL" id="CP045875">
    <property type="protein sequence ID" value="QGG48383.1"/>
    <property type="molecule type" value="Genomic_DNA"/>
</dbReference>
<organism evidence="1 2">
    <name type="scientific">Heliorestis convoluta</name>
    <dbReference type="NCBI Taxonomy" id="356322"/>
    <lineage>
        <taxon>Bacteria</taxon>
        <taxon>Bacillati</taxon>
        <taxon>Bacillota</taxon>
        <taxon>Clostridia</taxon>
        <taxon>Eubacteriales</taxon>
        <taxon>Heliobacteriaceae</taxon>
        <taxon>Heliorestis</taxon>
    </lineage>
</organism>
<dbReference type="AlphaFoldDB" id="A0A5Q2N3D9"/>
<accession>A0A5Q2N3D9</accession>
<evidence type="ECO:0000313" key="2">
    <source>
        <dbReference type="Proteomes" id="UP000366051"/>
    </source>
</evidence>
<reference evidence="2" key="1">
    <citation type="submission" date="2019-11" db="EMBL/GenBank/DDBJ databases">
        <title>Genome sequence of Heliorestis convoluta strain HH, an alkaliphilic and minimalistic phototrophic bacterium from a soda lake in Egypt.</title>
        <authorList>
            <person name="Dewey E.D."/>
            <person name="Stokes L.M."/>
            <person name="Burchell B.M."/>
            <person name="Shaffer K.N."/>
            <person name="Huntington A.M."/>
            <person name="Baker J.M."/>
            <person name="Nadendla S."/>
            <person name="Giglio M.G."/>
            <person name="Touchman J.W."/>
            <person name="Blankenship R.E."/>
            <person name="Madigan M.T."/>
            <person name="Sattley W.M."/>
        </authorList>
    </citation>
    <scope>NUCLEOTIDE SEQUENCE [LARGE SCALE GENOMIC DNA]</scope>
    <source>
        <strain evidence="2">HH</strain>
    </source>
</reference>
<name>A0A5Q2N3D9_9FIRM</name>
<dbReference type="RefSeq" id="WP_153725569.1">
    <property type="nucleotide sequence ID" value="NZ_CP045875.1"/>
</dbReference>
<dbReference type="Proteomes" id="UP000366051">
    <property type="component" value="Chromosome"/>
</dbReference>
<gene>
    <name evidence="1" type="ORF">FTV88_2285</name>
</gene>
<dbReference type="OrthoDB" id="2053977at2"/>
<sequence length="161" mass="18531">MSSWKILHKIPGRIRLQILHPYPPEEWQKRFDCIEEQIGVLSLDYSSLTRTVLIHYNPKAIAEEQVLAPLSASREVLAIENVAARPVSVTLLKTSALVLVIAAHRKLFRLRIKNVLWWGIVAYLLRKHYPIIRARLRKLGLIEPYHPRPRKALPSHTGLSS</sequence>
<evidence type="ECO:0000313" key="1">
    <source>
        <dbReference type="EMBL" id="QGG48383.1"/>
    </source>
</evidence>
<proteinExistence type="predicted"/>
<dbReference type="KEGG" id="hcv:FTV88_2285"/>